<dbReference type="AlphaFoldDB" id="A0A1R3I397"/>
<name>A0A1R3I397_COCAP</name>
<accession>A0A1R3I397</accession>
<feature type="compositionally biased region" description="Basic and acidic residues" evidence="1">
    <location>
        <begin position="10"/>
        <end position="30"/>
    </location>
</feature>
<sequence length="145" mass="15635">MGSVTADFVVGHEDTQDDPKRSKDEKGDGEADLLERRAIVDGVGCLHHDILVGDGEGMVDELGLDLELFKAKEEEASLYLAPSKAESKAMLIGCRNVRVRGTLPKRLGKEESPLIFFSKVRESITPGEGSAPPERPSNDGTSSLN</sequence>
<feature type="region of interest" description="Disordered" evidence="1">
    <location>
        <begin position="1"/>
        <end position="30"/>
    </location>
</feature>
<dbReference type="EMBL" id="AWWV01010814">
    <property type="protein sequence ID" value="OMO77054.1"/>
    <property type="molecule type" value="Genomic_DNA"/>
</dbReference>
<evidence type="ECO:0000313" key="3">
    <source>
        <dbReference type="Proteomes" id="UP000188268"/>
    </source>
</evidence>
<reference evidence="2 3" key="1">
    <citation type="submission" date="2013-09" db="EMBL/GenBank/DDBJ databases">
        <title>Corchorus capsularis genome sequencing.</title>
        <authorList>
            <person name="Alam M."/>
            <person name="Haque M.S."/>
            <person name="Islam M.S."/>
            <person name="Emdad E.M."/>
            <person name="Islam M.M."/>
            <person name="Ahmed B."/>
            <person name="Halim A."/>
            <person name="Hossen Q.M.M."/>
            <person name="Hossain M.Z."/>
            <person name="Ahmed R."/>
            <person name="Khan M.M."/>
            <person name="Islam R."/>
            <person name="Rashid M.M."/>
            <person name="Khan S.A."/>
            <person name="Rahman M.S."/>
            <person name="Alam M."/>
        </authorList>
    </citation>
    <scope>NUCLEOTIDE SEQUENCE [LARGE SCALE GENOMIC DNA]</scope>
    <source>
        <strain evidence="3">cv. CVL-1</strain>
        <tissue evidence="2">Whole seedling</tissue>
    </source>
</reference>
<feature type="region of interest" description="Disordered" evidence="1">
    <location>
        <begin position="121"/>
        <end position="145"/>
    </location>
</feature>
<evidence type="ECO:0000313" key="2">
    <source>
        <dbReference type="EMBL" id="OMO77054.1"/>
    </source>
</evidence>
<comment type="caution">
    <text evidence="2">The sequence shown here is derived from an EMBL/GenBank/DDBJ whole genome shotgun (WGS) entry which is preliminary data.</text>
</comment>
<proteinExistence type="predicted"/>
<keyword evidence="3" id="KW-1185">Reference proteome</keyword>
<dbReference type="Proteomes" id="UP000188268">
    <property type="component" value="Unassembled WGS sequence"/>
</dbReference>
<gene>
    <name evidence="2" type="ORF">CCACVL1_15220</name>
</gene>
<dbReference type="Gramene" id="OMO77054">
    <property type="protein sequence ID" value="OMO77054"/>
    <property type="gene ID" value="CCACVL1_15220"/>
</dbReference>
<organism evidence="2 3">
    <name type="scientific">Corchorus capsularis</name>
    <name type="common">Jute</name>
    <dbReference type="NCBI Taxonomy" id="210143"/>
    <lineage>
        <taxon>Eukaryota</taxon>
        <taxon>Viridiplantae</taxon>
        <taxon>Streptophyta</taxon>
        <taxon>Embryophyta</taxon>
        <taxon>Tracheophyta</taxon>
        <taxon>Spermatophyta</taxon>
        <taxon>Magnoliopsida</taxon>
        <taxon>eudicotyledons</taxon>
        <taxon>Gunneridae</taxon>
        <taxon>Pentapetalae</taxon>
        <taxon>rosids</taxon>
        <taxon>malvids</taxon>
        <taxon>Malvales</taxon>
        <taxon>Malvaceae</taxon>
        <taxon>Grewioideae</taxon>
        <taxon>Apeibeae</taxon>
        <taxon>Corchorus</taxon>
    </lineage>
</organism>
<protein>
    <submittedName>
        <fullName evidence="2">Uncharacterized protein</fullName>
    </submittedName>
</protein>
<dbReference type="OrthoDB" id="10472983at2759"/>
<evidence type="ECO:0000256" key="1">
    <source>
        <dbReference type="SAM" id="MobiDB-lite"/>
    </source>
</evidence>